<proteinExistence type="predicted"/>
<evidence type="ECO:0000313" key="1">
    <source>
        <dbReference type="EMBL" id="ORZ33302.1"/>
    </source>
</evidence>
<keyword evidence="2" id="KW-1185">Reference proteome</keyword>
<organism evidence="1 2">
    <name type="scientific">Catenaria anguillulae PL171</name>
    <dbReference type="NCBI Taxonomy" id="765915"/>
    <lineage>
        <taxon>Eukaryota</taxon>
        <taxon>Fungi</taxon>
        <taxon>Fungi incertae sedis</taxon>
        <taxon>Blastocladiomycota</taxon>
        <taxon>Blastocladiomycetes</taxon>
        <taxon>Blastocladiales</taxon>
        <taxon>Catenariaceae</taxon>
        <taxon>Catenaria</taxon>
    </lineage>
</organism>
<comment type="caution">
    <text evidence="1">The sequence shown here is derived from an EMBL/GenBank/DDBJ whole genome shotgun (WGS) entry which is preliminary data.</text>
</comment>
<dbReference type="AlphaFoldDB" id="A0A1Y2HJN7"/>
<evidence type="ECO:0000313" key="2">
    <source>
        <dbReference type="Proteomes" id="UP000193411"/>
    </source>
</evidence>
<accession>A0A1Y2HJN7</accession>
<dbReference type="Proteomes" id="UP000193411">
    <property type="component" value="Unassembled WGS sequence"/>
</dbReference>
<gene>
    <name evidence="1" type="ORF">BCR44DRAFT_1438703</name>
</gene>
<reference evidence="1 2" key="1">
    <citation type="submission" date="2016-07" db="EMBL/GenBank/DDBJ databases">
        <title>Pervasive Adenine N6-methylation of Active Genes in Fungi.</title>
        <authorList>
            <consortium name="DOE Joint Genome Institute"/>
            <person name="Mondo S.J."/>
            <person name="Dannebaum R.O."/>
            <person name="Kuo R.C."/>
            <person name="Labutti K."/>
            <person name="Haridas S."/>
            <person name="Kuo A."/>
            <person name="Salamov A."/>
            <person name="Ahrendt S.R."/>
            <person name="Lipzen A."/>
            <person name="Sullivan W."/>
            <person name="Andreopoulos W.B."/>
            <person name="Clum A."/>
            <person name="Lindquist E."/>
            <person name="Daum C."/>
            <person name="Ramamoorthy G.K."/>
            <person name="Gryganskyi A."/>
            <person name="Culley D."/>
            <person name="Magnuson J.K."/>
            <person name="James T.Y."/>
            <person name="O'Malley M.A."/>
            <person name="Stajich J.E."/>
            <person name="Spatafora J.W."/>
            <person name="Visel A."/>
            <person name="Grigoriev I.V."/>
        </authorList>
    </citation>
    <scope>NUCLEOTIDE SEQUENCE [LARGE SCALE GENOMIC DNA]</scope>
    <source>
        <strain evidence="1 2">PL171</strain>
    </source>
</reference>
<dbReference type="EMBL" id="MCFL01000037">
    <property type="protein sequence ID" value="ORZ33302.1"/>
    <property type="molecule type" value="Genomic_DNA"/>
</dbReference>
<name>A0A1Y2HJN7_9FUNG</name>
<evidence type="ECO:0008006" key="3">
    <source>
        <dbReference type="Google" id="ProtNLM"/>
    </source>
</evidence>
<sequence length="266" mass="30093">MDVLSLGNPRPSSHLHAAFSSGRSDIIEWWMHKSGQLKACFDLGCGEPYLIAPALSEPSTFYGQPIDFARLIHNASICGRIDVLDWLLNQGQVRVSASDFICAWLLLDPWPSLVWWRANMSTVVAETPGNCGLLDNPIHAHLLECATKDTERVLLELVDACKDVPVESTAMFMYLKSRGCFDLLHRISRRCLLEASQLGMVHALEWWKSCSDVPITCPHEIVEGRSIVRKRAQQWWAQSGLVTSGQNEWLCRTEFDELVNVENRMR</sequence>
<protein>
    <recommendedName>
        <fullName evidence="3">Ankyrin repeat-containing domain protein</fullName>
    </recommendedName>
</protein>